<comment type="caution">
    <text evidence="4">The sequence shown here is derived from an EMBL/GenBank/DDBJ whole genome shotgun (WGS) entry which is preliminary data.</text>
</comment>
<evidence type="ECO:0000256" key="1">
    <source>
        <dbReference type="ARBA" id="ARBA00010371"/>
    </source>
</evidence>
<dbReference type="CDD" id="cd05289">
    <property type="entry name" value="MDR_like_2"/>
    <property type="match status" value="1"/>
</dbReference>
<evidence type="ECO:0000313" key="5">
    <source>
        <dbReference type="Proteomes" id="UP000824890"/>
    </source>
</evidence>
<keyword evidence="5" id="KW-1185">Reference proteome</keyword>
<accession>A0ABQ8C5C7</accession>
<evidence type="ECO:0000256" key="2">
    <source>
        <dbReference type="ARBA" id="ARBA00023002"/>
    </source>
</evidence>
<feature type="domain" description="Enoyl reductase (ER)" evidence="3">
    <location>
        <begin position="86"/>
        <end position="355"/>
    </location>
</feature>
<dbReference type="SMART" id="SM00829">
    <property type="entry name" value="PKS_ER"/>
    <property type="match status" value="1"/>
</dbReference>
<dbReference type="Pfam" id="PF13602">
    <property type="entry name" value="ADH_zinc_N_2"/>
    <property type="match status" value="1"/>
</dbReference>
<dbReference type="Pfam" id="PF08240">
    <property type="entry name" value="ADH_N"/>
    <property type="match status" value="1"/>
</dbReference>
<organism evidence="4 5">
    <name type="scientific">Brassica napus</name>
    <name type="common">Rape</name>
    <dbReference type="NCBI Taxonomy" id="3708"/>
    <lineage>
        <taxon>Eukaryota</taxon>
        <taxon>Viridiplantae</taxon>
        <taxon>Streptophyta</taxon>
        <taxon>Embryophyta</taxon>
        <taxon>Tracheophyta</taxon>
        <taxon>Spermatophyta</taxon>
        <taxon>Magnoliopsida</taxon>
        <taxon>eudicotyledons</taxon>
        <taxon>Gunneridae</taxon>
        <taxon>Pentapetalae</taxon>
        <taxon>rosids</taxon>
        <taxon>malvids</taxon>
        <taxon>Brassicales</taxon>
        <taxon>Brassicaceae</taxon>
        <taxon>Brassiceae</taxon>
        <taxon>Brassica</taxon>
    </lineage>
</organism>
<dbReference type="Proteomes" id="UP000824890">
    <property type="component" value="Unassembled WGS sequence"/>
</dbReference>
<dbReference type="Gene3D" id="3.40.50.720">
    <property type="entry name" value="NAD(P)-binding Rossmann-like Domain"/>
    <property type="match status" value="1"/>
</dbReference>
<dbReference type="InterPro" id="IPR036291">
    <property type="entry name" value="NAD(P)-bd_dom_sf"/>
</dbReference>
<dbReference type="InterPro" id="IPR013154">
    <property type="entry name" value="ADH-like_N"/>
</dbReference>
<dbReference type="PANTHER" id="PTHR44573:SF1">
    <property type="entry name" value="NADPH-DEPENDENT ALKENAL_ONE OXIDOREDUCTASE, CHLOROPLASTIC"/>
    <property type="match status" value="1"/>
</dbReference>
<reference evidence="4 5" key="1">
    <citation type="submission" date="2021-05" db="EMBL/GenBank/DDBJ databases">
        <title>Genome Assembly of Synthetic Allotetraploid Brassica napus Reveals Homoeologous Exchanges between Subgenomes.</title>
        <authorList>
            <person name="Davis J.T."/>
        </authorList>
    </citation>
    <scope>NUCLEOTIDE SEQUENCE [LARGE SCALE GENOMIC DNA]</scope>
    <source>
        <strain evidence="5">cv. Da-Ae</strain>
        <tissue evidence="4">Seedling</tissue>
    </source>
</reference>
<comment type="similarity">
    <text evidence="1">Belongs to the zinc-containing alcohol dehydrogenase family. Quinone oxidoreductase subfamily.</text>
</comment>
<name>A0ABQ8C5C7_BRANA</name>
<sequence>MNTALATTTATTPVLRRETPLLRHCSLAKPSVSRLNRVGFKSGVQTIGKSLLKISASSQSASAAVNVATNASIPSEMKAWVYSEYGGVDVLKLESNIAVPEVNDDQVLIKVVAAALNPVDAKRRQGKFKATDSPLPTVPGYDVAGVVVKVGSAVKDFKEGDEVYANVSEKALEGPKQSGSLAEYTAVEEKLLALKPKNIDFAQAAGLPLAIETADEGLLAKHVYGASKVAATASTGKLELVRSLGADLAIDYTKENIEDLTEKFDVVFDAIGMCDKAVKVIKEGGKVVALTGAVTPPGFRFVVTSNGEVLKKLNPYIESGKVKPVVDPKGPFPFSRVADAFSYLETNHATGKVVVYPIP</sequence>
<proteinExistence type="inferred from homology"/>
<dbReference type="InterPro" id="IPR011032">
    <property type="entry name" value="GroES-like_sf"/>
</dbReference>
<dbReference type="EMBL" id="JAGKQM010000009">
    <property type="protein sequence ID" value="KAH0911586.1"/>
    <property type="molecule type" value="Genomic_DNA"/>
</dbReference>
<evidence type="ECO:0000313" key="4">
    <source>
        <dbReference type="EMBL" id="KAH0911586.1"/>
    </source>
</evidence>
<evidence type="ECO:0000259" key="3">
    <source>
        <dbReference type="SMART" id="SM00829"/>
    </source>
</evidence>
<protein>
    <recommendedName>
        <fullName evidence="3">Enoyl reductase (ER) domain-containing protein</fullName>
    </recommendedName>
</protein>
<keyword evidence="2" id="KW-0560">Oxidoreductase</keyword>
<dbReference type="PANTHER" id="PTHR44573">
    <property type="entry name" value="NADPH-DEPENDENT ALKENAL/ONE OXIDOREDUCTASE, CHLOROPLASTIC"/>
    <property type="match status" value="1"/>
</dbReference>
<gene>
    <name evidence="4" type="ORF">HID58_034907</name>
</gene>
<dbReference type="InterPro" id="IPR020843">
    <property type="entry name" value="ER"/>
</dbReference>
<dbReference type="Gene3D" id="3.90.180.10">
    <property type="entry name" value="Medium-chain alcohol dehydrogenases, catalytic domain"/>
    <property type="match status" value="2"/>
</dbReference>
<dbReference type="SUPFAM" id="SSF51735">
    <property type="entry name" value="NAD(P)-binding Rossmann-fold domains"/>
    <property type="match status" value="1"/>
</dbReference>
<dbReference type="SUPFAM" id="SSF50129">
    <property type="entry name" value="GroES-like"/>
    <property type="match status" value="1"/>
</dbReference>
<dbReference type="InterPro" id="IPR044626">
    <property type="entry name" value="AOR-like"/>
</dbReference>